<evidence type="ECO:0000256" key="3">
    <source>
        <dbReference type="ARBA" id="ARBA00022723"/>
    </source>
</evidence>
<dbReference type="Gene3D" id="3.60.21.10">
    <property type="match status" value="1"/>
</dbReference>
<dbReference type="CDD" id="cd07398">
    <property type="entry name" value="MPP_YbbF-LpxH"/>
    <property type="match status" value="1"/>
</dbReference>
<evidence type="ECO:0000313" key="8">
    <source>
        <dbReference type="Proteomes" id="UP000823619"/>
    </source>
</evidence>
<dbReference type="InterPro" id="IPR029052">
    <property type="entry name" value="Metallo-depent_PP-like"/>
</dbReference>
<dbReference type="PANTHER" id="PTHR34990:SF2">
    <property type="entry name" value="BLL8164 PROTEIN"/>
    <property type="match status" value="1"/>
</dbReference>
<keyword evidence="1" id="KW-1003">Cell membrane</keyword>
<dbReference type="SUPFAM" id="SSF56300">
    <property type="entry name" value="Metallo-dependent phosphatases"/>
    <property type="match status" value="1"/>
</dbReference>
<evidence type="ECO:0000256" key="2">
    <source>
        <dbReference type="ARBA" id="ARBA00022519"/>
    </source>
</evidence>
<sequence length="258" mass="29764">MENRPHYRTVVISDVHIGSRHAKVDEAAWFLGSVDCDRLILNGDIIDGWQLRKKSGVKGWRPEYTRFFKTVMKMMENCNTEVIYIRGNHDDFLENLAPLKLANISIVRDYILESGDRKYFVTHGDVFDTVTSNMKWLAKLGDVSYNVLLRFNGIYNRYRLKQGKPYFSLSQFLKHKVKQAVSFISGFEGMLADLARSKKCDGVICGHIHYPENRMIDGIHYLNSGDWVESLSALVETYDGEWSIVRHPYMTAGAKLIR</sequence>
<keyword evidence="3" id="KW-0479">Metal-binding</keyword>
<dbReference type="PANTHER" id="PTHR34990">
    <property type="entry name" value="UDP-2,3-DIACYLGLUCOSAMINE HYDROLASE-RELATED"/>
    <property type="match status" value="1"/>
</dbReference>
<dbReference type="GO" id="GO:0008758">
    <property type="term" value="F:UDP-2,3-diacylglucosamine hydrolase activity"/>
    <property type="evidence" value="ECO:0007669"/>
    <property type="project" value="TreeGrafter"/>
</dbReference>
<accession>A0A9D9EII7</accession>
<name>A0A9D9EII7_9BACT</name>
<dbReference type="GO" id="GO:0016020">
    <property type="term" value="C:membrane"/>
    <property type="evidence" value="ECO:0007669"/>
    <property type="project" value="GOC"/>
</dbReference>
<evidence type="ECO:0000256" key="1">
    <source>
        <dbReference type="ARBA" id="ARBA00022475"/>
    </source>
</evidence>
<keyword evidence="5" id="KW-0464">Manganese</keyword>
<keyword evidence="4" id="KW-0472">Membrane</keyword>
<dbReference type="Proteomes" id="UP000823619">
    <property type="component" value="Unassembled WGS sequence"/>
</dbReference>
<organism evidence="7 8">
    <name type="scientific">Candidatus Cryptobacteroides merdavium</name>
    <dbReference type="NCBI Taxonomy" id="2840769"/>
    <lineage>
        <taxon>Bacteria</taxon>
        <taxon>Pseudomonadati</taxon>
        <taxon>Bacteroidota</taxon>
        <taxon>Bacteroidia</taxon>
        <taxon>Bacteroidales</taxon>
        <taxon>Candidatus Cryptobacteroides</taxon>
    </lineage>
</organism>
<dbReference type="GO" id="GO:0046872">
    <property type="term" value="F:metal ion binding"/>
    <property type="evidence" value="ECO:0007669"/>
    <property type="project" value="UniProtKB-KW"/>
</dbReference>
<evidence type="ECO:0000313" key="7">
    <source>
        <dbReference type="EMBL" id="MBO8445674.1"/>
    </source>
</evidence>
<keyword evidence="2" id="KW-0997">Cell inner membrane</keyword>
<reference evidence="7" key="2">
    <citation type="journal article" date="2021" name="PeerJ">
        <title>Extensive microbial diversity within the chicken gut microbiome revealed by metagenomics and culture.</title>
        <authorList>
            <person name="Gilroy R."/>
            <person name="Ravi A."/>
            <person name="Getino M."/>
            <person name="Pursley I."/>
            <person name="Horton D.L."/>
            <person name="Alikhan N.F."/>
            <person name="Baker D."/>
            <person name="Gharbi K."/>
            <person name="Hall N."/>
            <person name="Watson M."/>
            <person name="Adriaenssens E.M."/>
            <person name="Foster-Nyarko E."/>
            <person name="Jarju S."/>
            <person name="Secka A."/>
            <person name="Antonio M."/>
            <person name="Oren A."/>
            <person name="Chaudhuri R.R."/>
            <person name="La Ragione R."/>
            <person name="Hildebrand F."/>
            <person name="Pallen M.J."/>
        </authorList>
    </citation>
    <scope>NUCLEOTIDE SEQUENCE</scope>
    <source>
        <strain evidence="7">D5-748</strain>
    </source>
</reference>
<feature type="domain" description="Calcineurin-like phosphoesterase" evidence="6">
    <location>
        <begin position="8"/>
        <end position="211"/>
    </location>
</feature>
<reference evidence="7" key="1">
    <citation type="submission" date="2020-10" db="EMBL/GenBank/DDBJ databases">
        <authorList>
            <person name="Gilroy R."/>
        </authorList>
    </citation>
    <scope>NUCLEOTIDE SEQUENCE</scope>
    <source>
        <strain evidence="7">D5-748</strain>
    </source>
</reference>
<dbReference type="InterPro" id="IPR043461">
    <property type="entry name" value="LpxH-like"/>
</dbReference>
<dbReference type="EMBL" id="JADIMO010000103">
    <property type="protein sequence ID" value="MBO8445674.1"/>
    <property type="molecule type" value="Genomic_DNA"/>
</dbReference>
<protein>
    <submittedName>
        <fullName evidence="7">UDP-2,3-diacylglucosamine diphosphatase</fullName>
    </submittedName>
</protein>
<dbReference type="GO" id="GO:0009245">
    <property type="term" value="P:lipid A biosynthetic process"/>
    <property type="evidence" value="ECO:0007669"/>
    <property type="project" value="TreeGrafter"/>
</dbReference>
<evidence type="ECO:0000259" key="6">
    <source>
        <dbReference type="Pfam" id="PF00149"/>
    </source>
</evidence>
<gene>
    <name evidence="7" type="ORF">IAC23_08300</name>
</gene>
<dbReference type="AlphaFoldDB" id="A0A9D9EII7"/>
<evidence type="ECO:0000256" key="4">
    <source>
        <dbReference type="ARBA" id="ARBA00023136"/>
    </source>
</evidence>
<dbReference type="Pfam" id="PF00149">
    <property type="entry name" value="Metallophos"/>
    <property type="match status" value="1"/>
</dbReference>
<evidence type="ECO:0000256" key="5">
    <source>
        <dbReference type="ARBA" id="ARBA00023211"/>
    </source>
</evidence>
<dbReference type="InterPro" id="IPR004843">
    <property type="entry name" value="Calcineurin-like_PHP"/>
</dbReference>
<proteinExistence type="predicted"/>
<comment type="caution">
    <text evidence="7">The sequence shown here is derived from an EMBL/GenBank/DDBJ whole genome shotgun (WGS) entry which is preliminary data.</text>
</comment>